<comment type="caution">
    <text evidence="2">The sequence shown here is derived from an EMBL/GenBank/DDBJ whole genome shotgun (WGS) entry which is preliminary data.</text>
</comment>
<dbReference type="AlphaFoldDB" id="A0A0D7CK77"/>
<keyword evidence="1" id="KW-0732">Signal</keyword>
<dbReference type="EMBL" id="JRKI01000029">
    <property type="protein sequence ID" value="KIZ15827.1"/>
    <property type="molecule type" value="Genomic_DNA"/>
</dbReference>
<reference evidence="2 3" key="1">
    <citation type="submission" date="2014-09" db="EMBL/GenBank/DDBJ databases">
        <title>Draft genome sequence of Streptomyces natalensis ATCC 27448, producer of the antifungal pimaricin.</title>
        <authorList>
            <person name="Mendes M.V."/>
            <person name="Beites T."/>
            <person name="Pires S."/>
            <person name="Santos C.L."/>
            <person name="Moradas-Ferreira P."/>
        </authorList>
    </citation>
    <scope>NUCLEOTIDE SEQUENCE [LARGE SCALE GENOMIC DNA]</scope>
    <source>
        <strain evidence="2 3">ATCC 27448</strain>
    </source>
</reference>
<organism evidence="2 3">
    <name type="scientific">Streptomyces natalensis ATCC 27448</name>
    <dbReference type="NCBI Taxonomy" id="1240678"/>
    <lineage>
        <taxon>Bacteria</taxon>
        <taxon>Bacillati</taxon>
        <taxon>Actinomycetota</taxon>
        <taxon>Actinomycetes</taxon>
        <taxon>Kitasatosporales</taxon>
        <taxon>Streptomycetaceae</taxon>
        <taxon>Streptomyces</taxon>
    </lineage>
</organism>
<evidence type="ECO:0000256" key="1">
    <source>
        <dbReference type="SAM" id="SignalP"/>
    </source>
</evidence>
<dbReference type="PATRIC" id="fig|1240678.4.peg.4516"/>
<name>A0A0D7CK77_9ACTN</name>
<protein>
    <recommendedName>
        <fullName evidence="4">Lipoprotein</fullName>
    </recommendedName>
</protein>
<feature type="signal peptide" evidence="1">
    <location>
        <begin position="1"/>
        <end position="29"/>
    </location>
</feature>
<gene>
    <name evidence="2" type="ORF">SNA_21250</name>
</gene>
<keyword evidence="3" id="KW-1185">Reference proteome</keyword>
<feature type="chain" id="PRO_5002318110" description="Lipoprotein" evidence="1">
    <location>
        <begin position="30"/>
        <end position="166"/>
    </location>
</feature>
<evidence type="ECO:0000313" key="3">
    <source>
        <dbReference type="Proteomes" id="UP000032458"/>
    </source>
</evidence>
<sequence>MIRRTAFRALTTVAVTAAVALPLTQGAQAAAPDTTAPATAATAATAAPINADDDNPFRWMELDGLRADFQFMCPAGHCAGFWSLVLTDNAAQQKFEGGKFFVYAPATGEFSFFLDTDIAVRTVDHSSQVRLVDTDFMRSHPRVEVRYGDPDDPDRARVVASAATLM</sequence>
<dbReference type="Proteomes" id="UP000032458">
    <property type="component" value="Unassembled WGS sequence"/>
</dbReference>
<proteinExistence type="predicted"/>
<dbReference type="RefSeq" id="WP_030063435.1">
    <property type="nucleotide sequence ID" value="NZ_JRKI01000029.1"/>
</dbReference>
<evidence type="ECO:0000313" key="2">
    <source>
        <dbReference type="EMBL" id="KIZ15827.1"/>
    </source>
</evidence>
<evidence type="ECO:0008006" key="4">
    <source>
        <dbReference type="Google" id="ProtNLM"/>
    </source>
</evidence>
<accession>A0A0D7CK77</accession>